<dbReference type="GO" id="GO:0003743">
    <property type="term" value="F:translation initiation factor activity"/>
    <property type="evidence" value="ECO:0007669"/>
    <property type="project" value="UniProtKB-UniRule"/>
</dbReference>
<dbReference type="FunFam" id="3.10.20.80:FF:000001">
    <property type="entry name" value="Translation initiation factor IF-3"/>
    <property type="match status" value="1"/>
</dbReference>
<dbReference type="InterPro" id="IPR001288">
    <property type="entry name" value="Translation_initiation_fac_3"/>
</dbReference>
<dbReference type="PANTHER" id="PTHR10938">
    <property type="entry name" value="TRANSLATION INITIATION FACTOR IF-3"/>
    <property type="match status" value="1"/>
</dbReference>
<keyword evidence="4" id="KW-0963">Cytoplasm</keyword>
<proteinExistence type="inferred from homology"/>
<dbReference type="EMBL" id="QZKU01000062">
    <property type="protein sequence ID" value="RJP21998.1"/>
    <property type="molecule type" value="Genomic_DNA"/>
</dbReference>
<comment type="caution">
    <text evidence="9">The sequence shown here is derived from an EMBL/GenBank/DDBJ whole genome shotgun (WGS) entry which is preliminary data.</text>
</comment>
<dbReference type="PROSITE" id="PS00938">
    <property type="entry name" value="IF3"/>
    <property type="match status" value="1"/>
</dbReference>
<dbReference type="SUPFAM" id="SSF55200">
    <property type="entry name" value="Translation initiation factor IF3, C-terminal domain"/>
    <property type="match status" value="1"/>
</dbReference>
<evidence type="ECO:0000256" key="3">
    <source>
        <dbReference type="ARBA" id="ARBA00022917"/>
    </source>
</evidence>
<evidence type="ECO:0000259" key="8">
    <source>
        <dbReference type="Pfam" id="PF05198"/>
    </source>
</evidence>
<dbReference type="FunFam" id="3.30.110.10:FF:000001">
    <property type="entry name" value="Translation initiation factor IF-3"/>
    <property type="match status" value="1"/>
</dbReference>
<evidence type="ECO:0000256" key="2">
    <source>
        <dbReference type="ARBA" id="ARBA00022540"/>
    </source>
</evidence>
<protein>
    <recommendedName>
        <fullName evidence="4 5">Translation initiation factor IF-3</fullName>
    </recommendedName>
</protein>
<accession>A0A3A4NN23</accession>
<feature type="domain" description="Translation initiation factor 3 C-terminal" evidence="7">
    <location>
        <begin position="101"/>
        <end position="186"/>
    </location>
</feature>
<feature type="domain" description="Translation initiation factor 3 N-terminal" evidence="8">
    <location>
        <begin position="25"/>
        <end position="94"/>
    </location>
</feature>
<dbReference type="Gene3D" id="3.30.110.10">
    <property type="entry name" value="Translation initiation factor 3 (IF-3), C-terminal domain"/>
    <property type="match status" value="1"/>
</dbReference>
<dbReference type="SUPFAM" id="SSF54364">
    <property type="entry name" value="Translation initiation factor IF3, N-terminal domain"/>
    <property type="match status" value="1"/>
</dbReference>
<dbReference type="AlphaFoldDB" id="A0A3A4NN23"/>
<dbReference type="GO" id="GO:0032790">
    <property type="term" value="P:ribosome disassembly"/>
    <property type="evidence" value="ECO:0007669"/>
    <property type="project" value="TreeGrafter"/>
</dbReference>
<dbReference type="NCBIfam" id="TIGR00168">
    <property type="entry name" value="infC"/>
    <property type="match status" value="1"/>
</dbReference>
<keyword evidence="3 4" id="KW-0648">Protein biosynthesis</keyword>
<reference evidence="9 10" key="1">
    <citation type="journal article" date="2017" name="ISME J.">
        <title>Energy and carbon metabolisms in a deep terrestrial subsurface fluid microbial community.</title>
        <authorList>
            <person name="Momper L."/>
            <person name="Jungbluth S.P."/>
            <person name="Lee M.D."/>
            <person name="Amend J.P."/>
        </authorList>
    </citation>
    <scope>NUCLEOTIDE SEQUENCE [LARGE SCALE GENOMIC DNA]</scope>
    <source>
        <strain evidence="9">SURF_5</strain>
    </source>
</reference>
<evidence type="ECO:0000256" key="5">
    <source>
        <dbReference type="NCBIfam" id="TIGR00168"/>
    </source>
</evidence>
<evidence type="ECO:0000256" key="1">
    <source>
        <dbReference type="ARBA" id="ARBA00005439"/>
    </source>
</evidence>
<evidence type="ECO:0000313" key="9">
    <source>
        <dbReference type="EMBL" id="RJP21998.1"/>
    </source>
</evidence>
<dbReference type="Pfam" id="PF00707">
    <property type="entry name" value="IF3_C"/>
    <property type="match status" value="1"/>
</dbReference>
<evidence type="ECO:0000313" key="10">
    <source>
        <dbReference type="Proteomes" id="UP000265882"/>
    </source>
</evidence>
<comment type="subcellular location">
    <subcellularLocation>
        <location evidence="4 6">Cytoplasm</location>
    </subcellularLocation>
</comment>
<dbReference type="InterPro" id="IPR019814">
    <property type="entry name" value="Translation_initiation_fac_3_N"/>
</dbReference>
<dbReference type="Gene3D" id="3.10.20.80">
    <property type="entry name" value="Translation initiation factor 3 (IF-3), N-terminal domain"/>
    <property type="match status" value="1"/>
</dbReference>
<sequence>MAFAIFFCFQVFGRWYAIKPTEPRVNERVRARSIRLIGADGEQVGVVTADEGLRQARELGLDLVEVAPKATPPVCRIMDYGKYKYEQSKRAKEAKKHQHVINVKEMKFRPKTEEHDYQFKLKHIQKFLAEGNKTKVTVMFRGREMVHTELGKKVLERLIQETQDIASVEQPPRLEGRNMTIVLAPKN</sequence>
<dbReference type="InterPro" id="IPR019815">
    <property type="entry name" value="Translation_initiation_fac_3_C"/>
</dbReference>
<evidence type="ECO:0000256" key="6">
    <source>
        <dbReference type="RuleBase" id="RU000646"/>
    </source>
</evidence>
<dbReference type="PANTHER" id="PTHR10938:SF0">
    <property type="entry name" value="TRANSLATION INITIATION FACTOR IF-3, MITOCHONDRIAL"/>
    <property type="match status" value="1"/>
</dbReference>
<organism evidence="9 10">
    <name type="scientific">Abyssobacteria bacterium (strain SURF_5)</name>
    <dbReference type="NCBI Taxonomy" id="2093360"/>
    <lineage>
        <taxon>Bacteria</taxon>
        <taxon>Pseudomonadati</taxon>
        <taxon>Candidatus Hydrogenedentota</taxon>
        <taxon>Candidatus Abyssobacteria</taxon>
    </lineage>
</organism>
<comment type="subunit">
    <text evidence="4 6">Monomer.</text>
</comment>
<dbReference type="GO" id="GO:0043022">
    <property type="term" value="F:ribosome binding"/>
    <property type="evidence" value="ECO:0007669"/>
    <property type="project" value="UniProtKB-ARBA"/>
</dbReference>
<dbReference type="InterPro" id="IPR036787">
    <property type="entry name" value="T_IF-3_N_sf"/>
</dbReference>
<dbReference type="GO" id="GO:0016020">
    <property type="term" value="C:membrane"/>
    <property type="evidence" value="ECO:0007669"/>
    <property type="project" value="TreeGrafter"/>
</dbReference>
<comment type="similarity">
    <text evidence="1 4 6">Belongs to the IF-3 family.</text>
</comment>
<gene>
    <name evidence="4" type="primary">infC</name>
    <name evidence="9" type="ORF">C4520_08870</name>
</gene>
<dbReference type="Proteomes" id="UP000265882">
    <property type="component" value="Unassembled WGS sequence"/>
</dbReference>
<comment type="function">
    <text evidence="4 6">IF-3 binds to the 30S ribosomal subunit and shifts the equilibrium between 70S ribosomes and their 50S and 30S subunits in favor of the free subunits, thus enhancing the availability of 30S subunits on which protein synthesis initiation begins.</text>
</comment>
<name>A0A3A4NN23_ABYX5</name>
<dbReference type="InterPro" id="IPR019813">
    <property type="entry name" value="Translation_initiation_fac3_CS"/>
</dbReference>
<keyword evidence="2 4" id="KW-0396">Initiation factor</keyword>
<dbReference type="Pfam" id="PF05198">
    <property type="entry name" value="IF3_N"/>
    <property type="match status" value="1"/>
</dbReference>
<dbReference type="HAMAP" id="MF_00080">
    <property type="entry name" value="IF_3"/>
    <property type="match status" value="1"/>
</dbReference>
<dbReference type="GO" id="GO:0005829">
    <property type="term" value="C:cytosol"/>
    <property type="evidence" value="ECO:0007669"/>
    <property type="project" value="TreeGrafter"/>
</dbReference>
<evidence type="ECO:0000256" key="4">
    <source>
        <dbReference type="HAMAP-Rule" id="MF_00080"/>
    </source>
</evidence>
<dbReference type="InterPro" id="IPR036788">
    <property type="entry name" value="T_IF-3_C_sf"/>
</dbReference>
<evidence type="ECO:0000259" key="7">
    <source>
        <dbReference type="Pfam" id="PF00707"/>
    </source>
</evidence>